<name>A0ABV9E1Q2_9ACTN</name>
<dbReference type="Proteomes" id="UP001595923">
    <property type="component" value="Unassembled WGS sequence"/>
</dbReference>
<keyword evidence="6" id="KW-1185">Reference proteome</keyword>
<evidence type="ECO:0000313" key="6">
    <source>
        <dbReference type="Proteomes" id="UP001595923"/>
    </source>
</evidence>
<dbReference type="RefSeq" id="WP_378576991.1">
    <property type="nucleotide sequence ID" value="NZ_JBHSFQ010000021.1"/>
</dbReference>
<dbReference type="EMBL" id="JBHSFQ010000021">
    <property type="protein sequence ID" value="MFC4564135.1"/>
    <property type="molecule type" value="Genomic_DNA"/>
</dbReference>
<feature type="domain" description="PD-(D/E)XK endonuclease-like" evidence="4">
    <location>
        <begin position="290"/>
        <end position="535"/>
    </location>
</feature>
<evidence type="ECO:0000313" key="5">
    <source>
        <dbReference type="EMBL" id="MFC4564135.1"/>
    </source>
</evidence>
<comment type="caution">
    <text evidence="5">The sequence shown here is derived from an EMBL/GenBank/DDBJ whole genome shotgun (WGS) entry which is preliminary data.</text>
</comment>
<keyword evidence="2" id="KW-0347">Helicase</keyword>
<keyword evidence="1" id="KW-0227">DNA damage</keyword>
<evidence type="ECO:0000259" key="4">
    <source>
        <dbReference type="Pfam" id="PF12705"/>
    </source>
</evidence>
<keyword evidence="3" id="KW-0234">DNA repair</keyword>
<dbReference type="InterPro" id="IPR038726">
    <property type="entry name" value="PDDEXK_AddAB-type"/>
</dbReference>
<sequence>MRVKSDYSIKRTESRKYPSLADMPFGPLTAVLDLVEHRRWSVENACAHLPAPGDGPKPILGEFVRPLHEGLLTWTLHAARAYLAALDEDQRKDGRQRTPVFDPWVRQYLPGDAPGLIRPYEVCAWGRRYTFSDGDETIRELRIPVLGSLERRRRDRAKTAVEAFVLATGTNVDRDVLDANPRPYRGGVPFPMRRTDAAPTMVDRPPQRVRIVEVSCLDSSVSAPLFEGGVAEAEEYYAAEGRSALRAAVRGDALVPGSDCLSCKMIRECERLPHADGLFLSPSRSRPRRSWSVTSGRYFRDCPAKAHFRDLRLPTENSVENPVAVRQGRAVHAWLERLHARSPHRPCTVGDLPKDPDAWSAGDWDLEGEEARQATAMLAGHIEVCPFRDVSPTTRARVEQILTAHDREADVLALAKADLLYQRDGSWVYRELKTSSTGSAGSGRWLLANHPQLALAVLFFSHKVIPLGEGSAVELETLTPNGPDLRVIDPHSASDKARAREVIHDLSARWHEDDMFTPTPGKKVCGRCSYRRWCPSADLSQETRDQ</sequence>
<evidence type="ECO:0000256" key="2">
    <source>
        <dbReference type="ARBA" id="ARBA00022806"/>
    </source>
</evidence>
<organism evidence="5 6">
    <name type="scientific">Nocardiopsis mangrovi</name>
    <dbReference type="NCBI Taxonomy" id="1179818"/>
    <lineage>
        <taxon>Bacteria</taxon>
        <taxon>Bacillati</taxon>
        <taxon>Actinomycetota</taxon>
        <taxon>Actinomycetes</taxon>
        <taxon>Streptosporangiales</taxon>
        <taxon>Nocardiopsidaceae</taxon>
        <taxon>Nocardiopsis</taxon>
    </lineage>
</organism>
<keyword evidence="2" id="KW-0067">ATP-binding</keyword>
<protein>
    <submittedName>
        <fullName evidence="5">PD-(D/E)XK nuclease family protein</fullName>
    </submittedName>
</protein>
<dbReference type="Pfam" id="PF12705">
    <property type="entry name" value="PDDEXK_1"/>
    <property type="match status" value="1"/>
</dbReference>
<keyword evidence="2" id="KW-0547">Nucleotide-binding</keyword>
<evidence type="ECO:0000256" key="3">
    <source>
        <dbReference type="ARBA" id="ARBA00023204"/>
    </source>
</evidence>
<evidence type="ECO:0000256" key="1">
    <source>
        <dbReference type="ARBA" id="ARBA00022763"/>
    </source>
</evidence>
<proteinExistence type="predicted"/>
<gene>
    <name evidence="5" type="ORF">ACFO4E_19930</name>
</gene>
<accession>A0ABV9E1Q2</accession>
<keyword evidence="2" id="KW-0378">Hydrolase</keyword>
<reference evidence="6" key="1">
    <citation type="journal article" date="2019" name="Int. J. Syst. Evol. Microbiol.">
        <title>The Global Catalogue of Microorganisms (GCM) 10K type strain sequencing project: providing services to taxonomists for standard genome sequencing and annotation.</title>
        <authorList>
            <consortium name="The Broad Institute Genomics Platform"/>
            <consortium name="The Broad Institute Genome Sequencing Center for Infectious Disease"/>
            <person name="Wu L."/>
            <person name="Ma J."/>
        </authorList>
    </citation>
    <scope>NUCLEOTIDE SEQUENCE [LARGE SCALE GENOMIC DNA]</scope>
    <source>
        <strain evidence="6">XZYJ18</strain>
    </source>
</reference>